<dbReference type="InterPro" id="IPR036875">
    <property type="entry name" value="Znf_CCHC_sf"/>
</dbReference>
<dbReference type="GO" id="GO:0003676">
    <property type="term" value="F:nucleic acid binding"/>
    <property type="evidence" value="ECO:0007669"/>
    <property type="project" value="InterPro"/>
</dbReference>
<dbReference type="Gene3D" id="4.10.60.10">
    <property type="entry name" value="Zinc finger, CCHC-type"/>
    <property type="match status" value="1"/>
</dbReference>
<keyword evidence="3" id="KW-1185">Reference proteome</keyword>
<dbReference type="CDD" id="cd00303">
    <property type="entry name" value="retropepsin_like"/>
    <property type="match status" value="1"/>
</dbReference>
<dbReference type="GeneID" id="113866848"/>
<reference evidence="3" key="1">
    <citation type="journal article" date="2019" name="Toxins">
        <title>Detection of Abrin-Like and Prepropulchellin-Like Toxin Genes and Transcripts Using Whole Genome Sequencing and Full-Length Transcript Sequencing of Abrus precatorius.</title>
        <authorList>
            <person name="Hovde B.T."/>
            <person name="Daligault H.E."/>
            <person name="Hanschen E.R."/>
            <person name="Kunde Y.A."/>
            <person name="Johnson M.B."/>
            <person name="Starkenburg S.R."/>
            <person name="Johnson S.L."/>
        </authorList>
    </citation>
    <scope>NUCLEOTIDE SEQUENCE [LARGE SCALE GENOMIC DNA]</scope>
</reference>
<dbReference type="RefSeq" id="XP_027357447.1">
    <property type="nucleotide sequence ID" value="XM_027501646.1"/>
</dbReference>
<feature type="region of interest" description="Disordered" evidence="1">
    <location>
        <begin position="150"/>
        <end position="176"/>
    </location>
</feature>
<feature type="domain" description="CCHC-type" evidence="2">
    <location>
        <begin position="209"/>
        <end position="223"/>
    </location>
</feature>
<dbReference type="KEGG" id="aprc:113866848"/>
<name>A0A8B8LNG5_ABRPR</name>
<dbReference type="InterPro" id="IPR001878">
    <property type="entry name" value="Znf_CCHC"/>
</dbReference>
<organism evidence="3 4">
    <name type="scientific">Abrus precatorius</name>
    <name type="common">Indian licorice</name>
    <name type="synonym">Glycine abrus</name>
    <dbReference type="NCBI Taxonomy" id="3816"/>
    <lineage>
        <taxon>Eukaryota</taxon>
        <taxon>Viridiplantae</taxon>
        <taxon>Streptophyta</taxon>
        <taxon>Embryophyta</taxon>
        <taxon>Tracheophyta</taxon>
        <taxon>Spermatophyta</taxon>
        <taxon>Magnoliopsida</taxon>
        <taxon>eudicotyledons</taxon>
        <taxon>Gunneridae</taxon>
        <taxon>Pentapetalae</taxon>
        <taxon>rosids</taxon>
        <taxon>fabids</taxon>
        <taxon>Fabales</taxon>
        <taxon>Fabaceae</taxon>
        <taxon>Papilionoideae</taxon>
        <taxon>50 kb inversion clade</taxon>
        <taxon>NPAAA clade</taxon>
        <taxon>indigoferoid/millettioid clade</taxon>
        <taxon>Abreae</taxon>
        <taxon>Abrus</taxon>
    </lineage>
</organism>
<dbReference type="Gene3D" id="2.40.70.10">
    <property type="entry name" value="Acid Proteases"/>
    <property type="match status" value="1"/>
</dbReference>
<feature type="domain" description="CCHC-type" evidence="2">
    <location>
        <begin position="187"/>
        <end position="202"/>
    </location>
</feature>
<dbReference type="InterPro" id="IPR021109">
    <property type="entry name" value="Peptidase_aspartic_dom_sf"/>
</dbReference>
<proteinExistence type="predicted"/>
<protein>
    <submittedName>
        <fullName evidence="4">Uncharacterized protein LOC113866848</fullName>
    </submittedName>
</protein>
<sequence>MSDYARPSLTGTESNIVRPDVQENLEIKSNVIQMEQSKTVVELSPTRIYHFMGGYDRKILGKIFSSRESAKIRNDISSFYQLESETLYNTWERFKELLRKCPHHGIPDCFKCKPSTMMARPSRRPVSNPPPPDVNQMAHAIGAMFRPSQSKGATLSAPRPVGTATSALQPKGASTPSFRVSAPTIVRCFRCGGPHYLNQCQQADTRVYFLCRQSGHLAKDCPTSQIGAASSTASALHVVRPRAVRATQVTRPRAEARVFTTSGIEAAQAIDLVQGTGVVAGTPLSVLFDFRAMHSFIADVCLKNLGFPVSDLRCNLVVATSTLNSITTSTVCIGYPIVVEGQEYRVNLINIPMLSLDVILGMNWLTANHVVIDCAQGRLIFPEQ</sequence>
<accession>A0A8B8LNG5</accession>
<reference evidence="4" key="2">
    <citation type="submission" date="2025-08" db="UniProtKB">
        <authorList>
            <consortium name="RefSeq"/>
        </authorList>
    </citation>
    <scope>IDENTIFICATION</scope>
    <source>
        <tissue evidence="4">Young leaves</tissue>
    </source>
</reference>
<dbReference type="Proteomes" id="UP000694853">
    <property type="component" value="Unplaced"/>
</dbReference>
<evidence type="ECO:0000313" key="3">
    <source>
        <dbReference type="Proteomes" id="UP000694853"/>
    </source>
</evidence>
<dbReference type="PANTHER" id="PTHR15503:SF42">
    <property type="entry name" value="ZINC FINGER, CCHC-TYPE, RETROTRANSPOSON GAG DOMAIN, ASPARTIC PEPTIDASE DOMAIN PROTEIN-RELATED"/>
    <property type="match status" value="1"/>
</dbReference>
<dbReference type="GO" id="GO:0008270">
    <property type="term" value="F:zinc ion binding"/>
    <property type="evidence" value="ECO:0007669"/>
    <property type="project" value="InterPro"/>
</dbReference>
<feature type="compositionally biased region" description="Polar residues" evidence="1">
    <location>
        <begin position="163"/>
        <end position="176"/>
    </location>
</feature>
<dbReference type="SMART" id="SM00343">
    <property type="entry name" value="ZnF_C2HC"/>
    <property type="match status" value="2"/>
</dbReference>
<dbReference type="AlphaFoldDB" id="A0A8B8LNG5"/>
<dbReference type="SUPFAM" id="SSF57756">
    <property type="entry name" value="Retrovirus zinc finger-like domains"/>
    <property type="match status" value="1"/>
</dbReference>
<gene>
    <name evidence="4" type="primary">LOC113866848</name>
</gene>
<evidence type="ECO:0000313" key="4">
    <source>
        <dbReference type="RefSeq" id="XP_027357447.1"/>
    </source>
</evidence>
<dbReference type="Pfam" id="PF08284">
    <property type="entry name" value="RVP_2"/>
    <property type="match status" value="1"/>
</dbReference>
<dbReference type="PANTHER" id="PTHR15503">
    <property type="entry name" value="LDOC1 RELATED"/>
    <property type="match status" value="1"/>
</dbReference>
<dbReference type="InterPro" id="IPR032567">
    <property type="entry name" value="RTL1-rel"/>
</dbReference>
<evidence type="ECO:0000256" key="1">
    <source>
        <dbReference type="SAM" id="MobiDB-lite"/>
    </source>
</evidence>
<dbReference type="OrthoDB" id="1436782at2759"/>
<dbReference type="SUPFAM" id="SSF50630">
    <property type="entry name" value="Acid proteases"/>
    <property type="match status" value="1"/>
</dbReference>
<evidence type="ECO:0000259" key="2">
    <source>
        <dbReference type="SMART" id="SM00343"/>
    </source>
</evidence>